<feature type="transmembrane region" description="Helical" evidence="2">
    <location>
        <begin position="20"/>
        <end position="41"/>
    </location>
</feature>
<feature type="coiled-coil region" evidence="1">
    <location>
        <begin position="177"/>
        <end position="211"/>
    </location>
</feature>
<evidence type="ECO:0000256" key="2">
    <source>
        <dbReference type="SAM" id="Phobius"/>
    </source>
</evidence>
<keyword evidence="2" id="KW-0472">Membrane</keyword>
<keyword evidence="5" id="KW-1185">Reference proteome</keyword>
<feature type="transmembrane region" description="Helical" evidence="2">
    <location>
        <begin position="121"/>
        <end position="140"/>
    </location>
</feature>
<feature type="domain" description="MASE11" evidence="3">
    <location>
        <begin position="14"/>
        <end position="179"/>
    </location>
</feature>
<protein>
    <recommendedName>
        <fullName evidence="3">MASE11 domain-containing protein</fullName>
    </recommendedName>
</protein>
<keyword evidence="2" id="KW-1133">Transmembrane helix</keyword>
<dbReference type="AlphaFoldDB" id="A0A917IYY8"/>
<keyword evidence="1" id="KW-0175">Coiled coil</keyword>
<dbReference type="Proteomes" id="UP000627292">
    <property type="component" value="Unassembled WGS sequence"/>
</dbReference>
<dbReference type="EMBL" id="BMIB01000003">
    <property type="protein sequence ID" value="GGH72268.1"/>
    <property type="molecule type" value="Genomic_DNA"/>
</dbReference>
<dbReference type="InterPro" id="IPR048437">
    <property type="entry name" value="MASE11"/>
</dbReference>
<gene>
    <name evidence="4" type="ORF">GCM10011379_32490</name>
</gene>
<feature type="transmembrane region" description="Helical" evidence="2">
    <location>
        <begin position="48"/>
        <end position="66"/>
    </location>
</feature>
<feature type="transmembrane region" description="Helical" evidence="2">
    <location>
        <begin position="152"/>
        <end position="177"/>
    </location>
</feature>
<sequence length="269" mass="30975">MRNGRNSTHDVFEYWQNNLFAFVITWIIPVSVLVTLVMGFYEREHGEVNIIVANTCFLAAINLIVLQRSISLFFRKIAFAVVLAAFAIAAACCLHKPELGCMYLFTCSIFMVLFFPGKISYAGLLTNVAVFLLFSVYLFISPGAYITYHISLYSWIVFSVNFLFIDVVVILLIRMLLTNIKRSLEVQKELNRRLLEQRRLEQEQHRRLREIAFIQSHLVRAPLLNIKGITSLISHTRNHNIEEPLLISLEKSVDELDGVIRSVVERTSF</sequence>
<organism evidence="4 5">
    <name type="scientific">Filimonas zeae</name>
    <dbReference type="NCBI Taxonomy" id="1737353"/>
    <lineage>
        <taxon>Bacteria</taxon>
        <taxon>Pseudomonadati</taxon>
        <taxon>Bacteroidota</taxon>
        <taxon>Chitinophagia</taxon>
        <taxon>Chitinophagales</taxon>
        <taxon>Chitinophagaceae</taxon>
        <taxon>Filimonas</taxon>
    </lineage>
</organism>
<feature type="transmembrane region" description="Helical" evidence="2">
    <location>
        <begin position="99"/>
        <end position="115"/>
    </location>
</feature>
<reference evidence="4" key="1">
    <citation type="journal article" date="2014" name="Int. J. Syst. Evol. Microbiol.">
        <title>Complete genome sequence of Corynebacterium casei LMG S-19264T (=DSM 44701T), isolated from a smear-ripened cheese.</title>
        <authorList>
            <consortium name="US DOE Joint Genome Institute (JGI-PGF)"/>
            <person name="Walter F."/>
            <person name="Albersmeier A."/>
            <person name="Kalinowski J."/>
            <person name="Ruckert C."/>
        </authorList>
    </citation>
    <scope>NUCLEOTIDE SEQUENCE</scope>
    <source>
        <strain evidence="4">CGMCC 1.15290</strain>
    </source>
</reference>
<accession>A0A917IYY8</accession>
<keyword evidence="2" id="KW-0812">Transmembrane</keyword>
<evidence type="ECO:0000313" key="4">
    <source>
        <dbReference type="EMBL" id="GGH72268.1"/>
    </source>
</evidence>
<evidence type="ECO:0000256" key="1">
    <source>
        <dbReference type="SAM" id="Coils"/>
    </source>
</evidence>
<reference evidence="4" key="2">
    <citation type="submission" date="2020-09" db="EMBL/GenBank/DDBJ databases">
        <authorList>
            <person name="Sun Q."/>
            <person name="Zhou Y."/>
        </authorList>
    </citation>
    <scope>NUCLEOTIDE SEQUENCE</scope>
    <source>
        <strain evidence="4">CGMCC 1.15290</strain>
    </source>
</reference>
<dbReference type="Pfam" id="PF20969">
    <property type="entry name" value="MASE11"/>
    <property type="match status" value="1"/>
</dbReference>
<name>A0A917IYY8_9BACT</name>
<comment type="caution">
    <text evidence="4">The sequence shown here is derived from an EMBL/GenBank/DDBJ whole genome shotgun (WGS) entry which is preliminary data.</text>
</comment>
<feature type="transmembrane region" description="Helical" evidence="2">
    <location>
        <begin position="72"/>
        <end position="92"/>
    </location>
</feature>
<evidence type="ECO:0000259" key="3">
    <source>
        <dbReference type="Pfam" id="PF20969"/>
    </source>
</evidence>
<proteinExistence type="predicted"/>
<dbReference type="RefSeq" id="WP_188954109.1">
    <property type="nucleotide sequence ID" value="NZ_BMIB01000003.1"/>
</dbReference>
<evidence type="ECO:0000313" key="5">
    <source>
        <dbReference type="Proteomes" id="UP000627292"/>
    </source>
</evidence>